<evidence type="ECO:0000256" key="1">
    <source>
        <dbReference type="SAM" id="Phobius"/>
    </source>
</evidence>
<evidence type="ECO:0000313" key="3">
    <source>
        <dbReference type="Proteomes" id="UP001447857"/>
    </source>
</evidence>
<accession>A0ABZ2Q7V0</accession>
<feature type="transmembrane region" description="Helical" evidence="1">
    <location>
        <begin position="6"/>
        <end position="24"/>
    </location>
</feature>
<reference evidence="2 3" key="1">
    <citation type="submission" date="2024-02" db="EMBL/GenBank/DDBJ databases">
        <title>complete genome of Flavobacterium ginsenosidimutans Str. YTB16.</title>
        <authorList>
            <person name="Wang Q."/>
        </authorList>
    </citation>
    <scope>NUCLEOTIDE SEQUENCE [LARGE SCALE GENOMIC DNA]</scope>
    <source>
        <strain evidence="2 3">YTB16</strain>
    </source>
</reference>
<sequence length="169" mass="18606">MKSKFFYALSICNLAAFSFYLFSFSTKENSKAVDFQDKIIKVRGIVVVDSLGVERIIIGSHLPEPNLSSYGSRLNSRGKVGVSGVMLYDAEGQERGGYVTDDNLGNAFLSLDSKTNMQLLLLSEPQGAAAIMLNSHDRKNTIILSTSDENADVKLKQNDKNVKLYENGK</sequence>
<gene>
    <name evidence="2" type="ORF">V6624_18600</name>
</gene>
<dbReference type="EMBL" id="CP147988">
    <property type="protein sequence ID" value="WXK49033.1"/>
    <property type="molecule type" value="Genomic_DNA"/>
</dbReference>
<keyword evidence="3" id="KW-1185">Reference proteome</keyword>
<protein>
    <submittedName>
        <fullName evidence="2">Uncharacterized protein</fullName>
    </submittedName>
</protein>
<evidence type="ECO:0000313" key="2">
    <source>
        <dbReference type="EMBL" id="WXK49033.1"/>
    </source>
</evidence>
<organism evidence="2 3">
    <name type="scientific">Flavobacterium ginsenosidimutans</name>
    <dbReference type="NCBI Taxonomy" id="687844"/>
    <lineage>
        <taxon>Bacteria</taxon>
        <taxon>Pseudomonadati</taxon>
        <taxon>Bacteroidota</taxon>
        <taxon>Flavobacteriia</taxon>
        <taxon>Flavobacteriales</taxon>
        <taxon>Flavobacteriaceae</taxon>
        <taxon>Flavobacterium</taxon>
    </lineage>
</organism>
<keyword evidence="1" id="KW-0472">Membrane</keyword>
<dbReference type="Proteomes" id="UP001447857">
    <property type="component" value="Chromosome"/>
</dbReference>
<name>A0ABZ2Q7V0_9FLAO</name>
<proteinExistence type="predicted"/>
<dbReference type="RefSeq" id="WP_338839726.1">
    <property type="nucleotide sequence ID" value="NZ_CP147988.1"/>
</dbReference>
<keyword evidence="1" id="KW-1133">Transmembrane helix</keyword>
<keyword evidence="1" id="KW-0812">Transmembrane</keyword>